<dbReference type="InterPro" id="IPR052708">
    <property type="entry name" value="PxpC"/>
</dbReference>
<dbReference type="SMART" id="SM00797">
    <property type="entry name" value="AHS2"/>
    <property type="match status" value="1"/>
</dbReference>
<dbReference type="RefSeq" id="WP_252994698.1">
    <property type="nucleotide sequence ID" value="NZ_CP099717.1"/>
</dbReference>
<dbReference type="GO" id="GO:0005524">
    <property type="term" value="F:ATP binding"/>
    <property type="evidence" value="ECO:0007669"/>
    <property type="project" value="UniProtKB-KW"/>
</dbReference>
<keyword evidence="3" id="KW-0067">ATP-binding</keyword>
<evidence type="ECO:0000256" key="3">
    <source>
        <dbReference type="ARBA" id="ARBA00022840"/>
    </source>
</evidence>
<reference evidence="5" key="1">
    <citation type="submission" date="2022-06" db="EMBL/GenBank/DDBJ databases">
        <title>Complete Genome of Aeromonas sp. Strain SOD01 Isolated from an Urban Freshwater Stream.</title>
        <authorList>
            <person name="Williams L.E."/>
            <person name="Brysgel T."/>
            <person name="Capestro E.M."/>
            <person name="Foltz G.V."/>
            <person name="Gardner A.E."/>
            <person name="Ingrassia J."/>
            <person name="Peterson E."/>
            <person name="Arruda J."/>
            <person name="Flaherty I."/>
            <person name="Hunt M."/>
            <person name="Pappas G."/>
            <person name="Ramsaran S."/>
            <person name="Rocha M."/>
        </authorList>
    </citation>
    <scope>NUCLEOTIDE SEQUENCE</scope>
    <source>
        <strain evidence="5">SOD01</strain>
    </source>
</reference>
<dbReference type="Gene3D" id="2.40.100.10">
    <property type="entry name" value="Cyclophilin-like"/>
    <property type="match status" value="1"/>
</dbReference>
<dbReference type="GO" id="GO:0016787">
    <property type="term" value="F:hydrolase activity"/>
    <property type="evidence" value="ECO:0007669"/>
    <property type="project" value="UniProtKB-KW"/>
</dbReference>
<keyword evidence="1" id="KW-0547">Nucleotide-binding</keyword>
<keyword evidence="6" id="KW-1185">Reference proteome</keyword>
<dbReference type="InterPro" id="IPR029000">
    <property type="entry name" value="Cyclophilin-like_dom_sf"/>
</dbReference>
<protein>
    <submittedName>
        <fullName evidence="5">Biotin-dependent carboxyltransferase family protein</fullName>
    </submittedName>
</protein>
<dbReference type="Pfam" id="PF02626">
    <property type="entry name" value="CT_A_B"/>
    <property type="match status" value="1"/>
</dbReference>
<sequence length="310" mass="33934">MLEVVRPGLQSTVQDLGRPGFRHLGIALGGALDREALILANRLVGNPAGAAAIELVLGAAEFRFLRDGWLALTGADCGATLDGEPVWHGWRWRVRRGQRLLLPAPRHGMRSYLALDGGVAEPLVMGSRATELQAAFGGHQGRALRAGDRLPLGEPLHHDGAIGALLRTSDQCLRILPGPEFDEFDAAAVNALWQEHWRPNSASNRMGVRLDGPELVRSRGRELPSHGVLPGVIQVPPGGQPIVLLADAQTTGGYPRIGCVIEADLWKLAQARPGERLRFVSQTREQALAARREWWLYLNRFEWIAYGQMH</sequence>
<proteinExistence type="predicted"/>
<dbReference type="InterPro" id="IPR003778">
    <property type="entry name" value="CT_A_B"/>
</dbReference>
<accession>A0AAE9SBG9</accession>
<evidence type="ECO:0000313" key="6">
    <source>
        <dbReference type="Proteomes" id="UP001056890"/>
    </source>
</evidence>
<feature type="domain" description="Carboxyltransferase" evidence="4">
    <location>
        <begin position="23"/>
        <end position="295"/>
    </location>
</feature>
<evidence type="ECO:0000259" key="4">
    <source>
        <dbReference type="SMART" id="SM00797"/>
    </source>
</evidence>
<dbReference type="NCBIfam" id="TIGR00724">
    <property type="entry name" value="urea_amlyse_rel"/>
    <property type="match status" value="1"/>
</dbReference>
<dbReference type="AlphaFoldDB" id="A0AAE9SBG9"/>
<keyword evidence="2" id="KW-0378">Hydrolase</keyword>
<evidence type="ECO:0000313" key="5">
    <source>
        <dbReference type="EMBL" id="USV56421.1"/>
    </source>
</evidence>
<dbReference type="PANTHER" id="PTHR43309:SF3">
    <property type="entry name" value="5-OXOPROLINASE SUBUNIT C"/>
    <property type="match status" value="1"/>
</dbReference>
<evidence type="ECO:0000256" key="2">
    <source>
        <dbReference type="ARBA" id="ARBA00022801"/>
    </source>
</evidence>
<dbReference type="Proteomes" id="UP001056890">
    <property type="component" value="Chromosome"/>
</dbReference>
<name>A0AAE9SBG9_9GAMM</name>
<gene>
    <name evidence="5" type="ORF">NHF51_13800</name>
</gene>
<evidence type="ECO:0000256" key="1">
    <source>
        <dbReference type="ARBA" id="ARBA00022741"/>
    </source>
</evidence>
<dbReference type="PANTHER" id="PTHR43309">
    <property type="entry name" value="5-OXOPROLINASE SUBUNIT C"/>
    <property type="match status" value="1"/>
</dbReference>
<dbReference type="EMBL" id="CP099717">
    <property type="protein sequence ID" value="USV56421.1"/>
    <property type="molecule type" value="Genomic_DNA"/>
</dbReference>
<dbReference type="SUPFAM" id="SSF50891">
    <property type="entry name" value="Cyclophilin-like"/>
    <property type="match status" value="1"/>
</dbReference>
<organism evidence="5 6">
    <name type="scientific">Aeromonas encheleia</name>
    <dbReference type="NCBI Taxonomy" id="73010"/>
    <lineage>
        <taxon>Bacteria</taxon>
        <taxon>Pseudomonadati</taxon>
        <taxon>Pseudomonadota</taxon>
        <taxon>Gammaproteobacteria</taxon>
        <taxon>Aeromonadales</taxon>
        <taxon>Aeromonadaceae</taxon>
        <taxon>Aeromonas</taxon>
    </lineage>
</organism>